<name>F4QAC7_CACFS</name>
<dbReference type="AlphaFoldDB" id="F4QAC7"/>
<protein>
    <submittedName>
        <fullName evidence="1">Uncharacterized protein</fullName>
    </submittedName>
</protein>
<sequence length="120" mass="14326">MTTNNKRYYKTFGLEKADKEYLLKQELYNLYKTPKRDSFTNMPHIQEYTDNFKQQADLLFLPDDNGFKYALVVVDLASRLTDAEPLQNKTAKETRHWNDGTRDINWPTIKRMGRRLACYH</sequence>
<organism evidence="1 2">
    <name type="scientific">Cavenderia fasciculata</name>
    <name type="common">Slime mold</name>
    <name type="synonym">Dictyostelium fasciculatum</name>
    <dbReference type="NCBI Taxonomy" id="261658"/>
    <lineage>
        <taxon>Eukaryota</taxon>
        <taxon>Amoebozoa</taxon>
        <taxon>Evosea</taxon>
        <taxon>Eumycetozoa</taxon>
        <taxon>Dictyostelia</taxon>
        <taxon>Acytosteliales</taxon>
        <taxon>Cavenderiaceae</taxon>
        <taxon>Cavenderia</taxon>
    </lineage>
</organism>
<proteinExistence type="predicted"/>
<keyword evidence="2" id="KW-1185">Reference proteome</keyword>
<dbReference type="RefSeq" id="XP_004354388.1">
    <property type="nucleotide sequence ID" value="XM_004354336.1"/>
</dbReference>
<dbReference type="Proteomes" id="UP000007797">
    <property type="component" value="Unassembled WGS sequence"/>
</dbReference>
<accession>F4QAC7</accession>
<evidence type="ECO:0000313" key="2">
    <source>
        <dbReference type="Proteomes" id="UP000007797"/>
    </source>
</evidence>
<dbReference type="EMBL" id="GL883026">
    <property type="protein sequence ID" value="EGG15646.1"/>
    <property type="molecule type" value="Genomic_DNA"/>
</dbReference>
<reference evidence="2" key="1">
    <citation type="journal article" date="2011" name="Genome Res.">
        <title>Phylogeny-wide analysis of social amoeba genomes highlights ancient origins for complex intercellular communication.</title>
        <authorList>
            <person name="Heidel A.J."/>
            <person name="Lawal H.M."/>
            <person name="Felder M."/>
            <person name="Schilde C."/>
            <person name="Helps N.R."/>
            <person name="Tunggal B."/>
            <person name="Rivero F."/>
            <person name="John U."/>
            <person name="Schleicher M."/>
            <person name="Eichinger L."/>
            <person name="Platzer M."/>
            <person name="Noegel A.A."/>
            <person name="Schaap P."/>
            <person name="Gloeckner G."/>
        </authorList>
    </citation>
    <scope>NUCLEOTIDE SEQUENCE [LARGE SCALE GENOMIC DNA]</scope>
    <source>
        <strain evidence="2">SH3</strain>
    </source>
</reference>
<dbReference type="OrthoDB" id="2460064at2759"/>
<evidence type="ECO:0000313" key="1">
    <source>
        <dbReference type="EMBL" id="EGG15646.1"/>
    </source>
</evidence>
<dbReference type="GeneID" id="14866964"/>
<dbReference type="KEGG" id="dfa:DFA_10488"/>
<gene>
    <name evidence="1" type="ORF">DFA_10488</name>
</gene>